<sequence length="60" mass="6620">MSAEGRTRHLEVLIIVVPVHRVHVQRGGGAQEVRVLRHVHVQVCAVRAEARVQPRRAAGA</sequence>
<accession>A0A645AUT7</accession>
<proteinExistence type="predicted"/>
<organism evidence="1">
    <name type="scientific">bioreactor metagenome</name>
    <dbReference type="NCBI Taxonomy" id="1076179"/>
    <lineage>
        <taxon>unclassified sequences</taxon>
        <taxon>metagenomes</taxon>
        <taxon>ecological metagenomes</taxon>
    </lineage>
</organism>
<dbReference type="AlphaFoldDB" id="A0A645AUT7"/>
<reference evidence="1" key="1">
    <citation type="submission" date="2019-08" db="EMBL/GenBank/DDBJ databases">
        <authorList>
            <person name="Kucharzyk K."/>
            <person name="Murdoch R.W."/>
            <person name="Higgins S."/>
            <person name="Loffler F."/>
        </authorList>
    </citation>
    <scope>NUCLEOTIDE SEQUENCE</scope>
</reference>
<protein>
    <submittedName>
        <fullName evidence="1">Uncharacterized protein</fullName>
    </submittedName>
</protein>
<name>A0A645AUT7_9ZZZZ</name>
<evidence type="ECO:0000313" key="1">
    <source>
        <dbReference type="EMBL" id="MPM56877.1"/>
    </source>
</evidence>
<dbReference type="EMBL" id="VSSQ01015976">
    <property type="protein sequence ID" value="MPM56877.1"/>
    <property type="molecule type" value="Genomic_DNA"/>
</dbReference>
<gene>
    <name evidence="1" type="ORF">SDC9_103693</name>
</gene>
<comment type="caution">
    <text evidence="1">The sequence shown here is derived from an EMBL/GenBank/DDBJ whole genome shotgun (WGS) entry which is preliminary data.</text>
</comment>